<evidence type="ECO:0000313" key="1">
    <source>
        <dbReference type="EMBL" id="EGF50364.1"/>
    </source>
</evidence>
<keyword evidence="2" id="KW-1185">Reference proteome</keyword>
<comment type="caution">
    <text evidence="1">The sequence shown here is derived from an EMBL/GenBank/DDBJ whole genome shotgun (WGS) entry which is preliminary data.</text>
</comment>
<reference evidence="1 2" key="1">
    <citation type="submission" date="2011-02" db="EMBL/GenBank/DDBJ databases">
        <authorList>
            <person name="Weinstock G."/>
            <person name="Sodergren E."/>
            <person name="Clifton S."/>
            <person name="Fulton L."/>
            <person name="Fulton B."/>
            <person name="Courtney L."/>
            <person name="Fronick C."/>
            <person name="Harrison M."/>
            <person name="Strong C."/>
            <person name="Farmer C."/>
            <person name="Delahaunty K."/>
            <person name="Markovic C."/>
            <person name="Hall O."/>
            <person name="Minx P."/>
            <person name="Tomlinson C."/>
            <person name="Mitreva M."/>
            <person name="Hou S."/>
            <person name="Chen J."/>
            <person name="Wollam A."/>
            <person name="Pepin K.H."/>
            <person name="Johnson M."/>
            <person name="Bhonagiri V."/>
            <person name="Zhang X."/>
            <person name="Suruliraj S."/>
            <person name="Warren W."/>
            <person name="Chinwalla A."/>
            <person name="Mardis E.R."/>
            <person name="Wilson R.K."/>
        </authorList>
    </citation>
    <scope>NUCLEOTIDE SEQUENCE [LARGE SCALE GENOMIC DNA]</scope>
    <source>
        <strain evidence="1 2">YIT 12057</strain>
    </source>
</reference>
<dbReference type="STRING" id="763034.HMPREF9446_03791"/>
<sequence>MLVSPRPICINTLSIYKSRKGDRLISPKEQEAIRNVFRSAEIAYDPKFYQYQYSLAWL</sequence>
<dbReference type="RefSeq" id="WP_009126959.1">
    <property type="nucleotide sequence ID" value="NZ_GL882694.1"/>
</dbReference>
<dbReference type="GeneID" id="97804785"/>
<dbReference type="AlphaFoldDB" id="F3PYE3"/>
<dbReference type="Pfam" id="PF19555">
    <property type="entry name" value="DUF6078"/>
    <property type="match status" value="1"/>
</dbReference>
<dbReference type="EMBL" id="AFBN01000109">
    <property type="protein sequence ID" value="EGF50364.1"/>
    <property type="molecule type" value="Genomic_DNA"/>
</dbReference>
<protein>
    <submittedName>
        <fullName evidence="1">Conserved domain protein</fullName>
    </submittedName>
</protein>
<dbReference type="Proteomes" id="UP000003416">
    <property type="component" value="Unassembled WGS sequence"/>
</dbReference>
<organism evidence="1 2">
    <name type="scientific">Bacteroides fluxus YIT 12057</name>
    <dbReference type="NCBI Taxonomy" id="763034"/>
    <lineage>
        <taxon>Bacteria</taxon>
        <taxon>Pseudomonadati</taxon>
        <taxon>Bacteroidota</taxon>
        <taxon>Bacteroidia</taxon>
        <taxon>Bacteroidales</taxon>
        <taxon>Bacteroidaceae</taxon>
        <taxon>Bacteroides</taxon>
    </lineage>
</organism>
<evidence type="ECO:0000313" key="2">
    <source>
        <dbReference type="Proteomes" id="UP000003416"/>
    </source>
</evidence>
<dbReference type="HOGENOM" id="CLU_2969755_0_0_10"/>
<accession>F3PYE3</accession>
<proteinExistence type="predicted"/>
<name>F3PYE3_9BACE</name>
<gene>
    <name evidence="1" type="ORF">HMPREF9446_03791</name>
</gene>
<dbReference type="InterPro" id="IPR045724">
    <property type="entry name" value="DUF6078"/>
</dbReference>